<dbReference type="Gene3D" id="2.60.40.180">
    <property type="entry name" value="Transthyretin/hydroxyisourate hydrolase domain"/>
    <property type="match status" value="1"/>
</dbReference>
<dbReference type="PRINTS" id="PR00189">
    <property type="entry name" value="TRNSTHYRETIN"/>
</dbReference>
<dbReference type="Pfam" id="PF00576">
    <property type="entry name" value="Transthyretin"/>
    <property type="match status" value="1"/>
</dbReference>
<comment type="catalytic activity">
    <reaction evidence="1 8">
        <text>5-hydroxyisourate + H2O = 5-hydroxy-2-oxo-4-ureido-2,5-dihydro-1H-imidazole-5-carboxylate + H(+)</text>
        <dbReference type="Rhea" id="RHEA:23736"/>
        <dbReference type="ChEBI" id="CHEBI:15377"/>
        <dbReference type="ChEBI" id="CHEBI:15378"/>
        <dbReference type="ChEBI" id="CHEBI:18072"/>
        <dbReference type="ChEBI" id="CHEBI:58639"/>
        <dbReference type="EC" id="3.5.2.17"/>
    </reaction>
</comment>
<name>A0AAN8NLR8_9PEZI</name>
<feature type="domain" description="Transthyretin/hydroxyisourate hydrolase" evidence="9">
    <location>
        <begin position="1"/>
        <end position="117"/>
    </location>
</feature>
<dbReference type="GO" id="GO:0006144">
    <property type="term" value="P:purine nucleobase metabolic process"/>
    <property type="evidence" value="ECO:0007669"/>
    <property type="project" value="UniProtKB-KW"/>
</dbReference>
<reference evidence="10 11" key="1">
    <citation type="submission" date="2019-10" db="EMBL/GenBank/DDBJ databases">
        <authorList>
            <person name="Palmer J.M."/>
        </authorList>
    </citation>
    <scope>NUCLEOTIDE SEQUENCE [LARGE SCALE GENOMIC DNA]</scope>
    <source>
        <strain evidence="10 11">TWF506</strain>
    </source>
</reference>
<evidence type="ECO:0000256" key="5">
    <source>
        <dbReference type="ARBA" id="ARBA00022631"/>
    </source>
</evidence>
<dbReference type="SMART" id="SM00095">
    <property type="entry name" value="TR_THY"/>
    <property type="match status" value="1"/>
</dbReference>
<dbReference type="PROSITE" id="PS00768">
    <property type="entry name" value="TRANSTHYRETIN_1"/>
    <property type="match status" value="1"/>
</dbReference>
<dbReference type="PANTHER" id="PTHR10395:SF7">
    <property type="entry name" value="5-HYDROXYISOURATE HYDROLASE"/>
    <property type="match status" value="1"/>
</dbReference>
<evidence type="ECO:0000256" key="6">
    <source>
        <dbReference type="ARBA" id="ARBA00022801"/>
    </source>
</evidence>
<dbReference type="InterPro" id="IPR000895">
    <property type="entry name" value="Transthyretin/HIU_hydrolase"/>
</dbReference>
<dbReference type="EMBL" id="JAVHJM010000005">
    <property type="protein sequence ID" value="KAK6513910.1"/>
    <property type="molecule type" value="Genomic_DNA"/>
</dbReference>
<keyword evidence="11" id="KW-1185">Reference proteome</keyword>
<proteinExistence type="inferred from homology"/>
<evidence type="ECO:0000256" key="3">
    <source>
        <dbReference type="ARBA" id="ARBA00009850"/>
    </source>
</evidence>
<comment type="similarity">
    <text evidence="3 8">Belongs to the transthyretin family. 5-hydroxyisourate hydrolase subfamily.</text>
</comment>
<keyword evidence="6 8" id="KW-0378">Hydrolase</keyword>
<evidence type="ECO:0000259" key="9">
    <source>
        <dbReference type="SMART" id="SM00095"/>
    </source>
</evidence>
<evidence type="ECO:0000256" key="8">
    <source>
        <dbReference type="RuleBase" id="RU361270"/>
    </source>
</evidence>
<feature type="binding site" evidence="7">
    <location>
        <position position="51"/>
    </location>
    <ligand>
        <name>substrate</name>
    </ligand>
</feature>
<dbReference type="InterPro" id="IPR014306">
    <property type="entry name" value="Hydroxyisourate_hydrolase"/>
</dbReference>
<feature type="binding site" evidence="7">
    <location>
        <position position="115"/>
    </location>
    <ligand>
        <name>substrate</name>
    </ligand>
</feature>
<dbReference type="Proteomes" id="UP001307849">
    <property type="component" value="Unassembled WGS sequence"/>
</dbReference>
<evidence type="ECO:0000256" key="4">
    <source>
        <dbReference type="ARBA" id="ARBA00011881"/>
    </source>
</evidence>
<comment type="function">
    <text evidence="2">Catalyzes the hydrolysis of 5-hydroxyisourate (HIU) to 2-oxo-4-hydroxy-4-carboxy-5-ureidoimidazoline (OHCU).</text>
</comment>
<dbReference type="CDD" id="cd05822">
    <property type="entry name" value="TLP_HIUase"/>
    <property type="match status" value="1"/>
</dbReference>
<comment type="subunit">
    <text evidence="4 8">Homotetramer.</text>
</comment>
<gene>
    <name evidence="10" type="ORF">TWF506_008340</name>
</gene>
<dbReference type="EC" id="3.5.2.17" evidence="8"/>
<dbReference type="GO" id="GO:0033971">
    <property type="term" value="F:hydroxyisourate hydrolase activity"/>
    <property type="evidence" value="ECO:0007669"/>
    <property type="project" value="UniProtKB-EC"/>
</dbReference>
<dbReference type="PROSITE" id="PS00769">
    <property type="entry name" value="TRANSTHYRETIN_2"/>
    <property type="match status" value="1"/>
</dbReference>
<evidence type="ECO:0000256" key="1">
    <source>
        <dbReference type="ARBA" id="ARBA00001043"/>
    </source>
</evidence>
<keyword evidence="5 8" id="KW-0659">Purine metabolism</keyword>
<evidence type="ECO:0000313" key="10">
    <source>
        <dbReference type="EMBL" id="KAK6513910.1"/>
    </source>
</evidence>
<feature type="binding site" evidence="7">
    <location>
        <position position="7"/>
    </location>
    <ligand>
        <name>substrate</name>
    </ligand>
</feature>
<accession>A0AAN8NLR8</accession>
<dbReference type="AlphaFoldDB" id="A0AAN8NLR8"/>
<dbReference type="InterPro" id="IPR023416">
    <property type="entry name" value="Transthyretin/HIU_hydrolase_d"/>
</dbReference>
<evidence type="ECO:0000256" key="7">
    <source>
        <dbReference type="PIRSR" id="PIRSR600895-51"/>
    </source>
</evidence>
<sequence length="118" mass="13100">MAPITCHILDTASGAPAASVNVTLSLLSTPAASCPPKYVEVGTGVTNKDGRIAEWSSNFTIEDGQVYKLRFETWDYYKGKTFFPYVEVPFVINMTDGRDHYHVPLLLAPWSYSTYRGS</sequence>
<comment type="caution">
    <text evidence="10">The sequence shown here is derived from an EMBL/GenBank/DDBJ whole genome shotgun (WGS) entry which is preliminary data.</text>
</comment>
<dbReference type="InterPro" id="IPR023419">
    <property type="entry name" value="Transthyretin_CS"/>
</dbReference>
<protein>
    <recommendedName>
        <fullName evidence="8">5-hydroxyisourate hydrolase</fullName>
        <shortName evidence="8">HIU hydrolase</shortName>
        <shortName evidence="8">HIUHase</shortName>
        <ecNumber evidence="8">3.5.2.17</ecNumber>
    </recommendedName>
</protein>
<dbReference type="InterPro" id="IPR023418">
    <property type="entry name" value="Thyroxine_BS"/>
</dbReference>
<dbReference type="InterPro" id="IPR036817">
    <property type="entry name" value="Transthyretin/HIU_hydrolase_sf"/>
</dbReference>
<organism evidence="10 11">
    <name type="scientific">Arthrobotrys conoides</name>
    <dbReference type="NCBI Taxonomy" id="74498"/>
    <lineage>
        <taxon>Eukaryota</taxon>
        <taxon>Fungi</taxon>
        <taxon>Dikarya</taxon>
        <taxon>Ascomycota</taxon>
        <taxon>Pezizomycotina</taxon>
        <taxon>Orbiliomycetes</taxon>
        <taxon>Orbiliales</taxon>
        <taxon>Orbiliaceae</taxon>
        <taxon>Arthrobotrys</taxon>
    </lineage>
</organism>
<dbReference type="NCBIfam" id="TIGR02962">
    <property type="entry name" value="hdxy_isourate"/>
    <property type="match status" value="1"/>
</dbReference>
<evidence type="ECO:0000256" key="2">
    <source>
        <dbReference type="ARBA" id="ARBA00002704"/>
    </source>
</evidence>
<evidence type="ECO:0000313" key="11">
    <source>
        <dbReference type="Proteomes" id="UP001307849"/>
    </source>
</evidence>
<dbReference type="SUPFAM" id="SSF49472">
    <property type="entry name" value="Transthyretin (synonym: prealbumin)"/>
    <property type="match status" value="1"/>
</dbReference>
<dbReference type="PANTHER" id="PTHR10395">
    <property type="entry name" value="URICASE AND TRANSTHYRETIN-RELATED"/>
    <property type="match status" value="1"/>
</dbReference>